<proteinExistence type="predicted"/>
<comment type="caution">
    <text evidence="1">The sequence shown here is derived from an EMBL/GenBank/DDBJ whole genome shotgun (WGS) entry which is preliminary data.</text>
</comment>
<evidence type="ECO:0000313" key="2">
    <source>
        <dbReference type="Proteomes" id="UP000583127"/>
    </source>
</evidence>
<accession>A0A7Y0A1U9</accession>
<reference evidence="1 2" key="1">
    <citation type="submission" date="2020-04" db="EMBL/GenBank/DDBJ databases">
        <title>Paraburkholderia sp. G-4-1-8 isolated from soil.</title>
        <authorList>
            <person name="Dahal R.H."/>
        </authorList>
    </citation>
    <scope>NUCLEOTIDE SEQUENCE [LARGE SCALE GENOMIC DNA]</scope>
    <source>
        <strain evidence="1 2">G-4-1-8</strain>
    </source>
</reference>
<keyword evidence="2" id="KW-1185">Reference proteome</keyword>
<organism evidence="1 2">
    <name type="scientific">Paraburkholderia antibiotica</name>
    <dbReference type="NCBI Taxonomy" id="2728839"/>
    <lineage>
        <taxon>Bacteria</taxon>
        <taxon>Pseudomonadati</taxon>
        <taxon>Pseudomonadota</taxon>
        <taxon>Betaproteobacteria</taxon>
        <taxon>Burkholderiales</taxon>
        <taxon>Burkholderiaceae</taxon>
        <taxon>Paraburkholderia</taxon>
    </lineage>
</organism>
<sequence length="159" mass="17876">MLTTKHKNRRDRNKDPRHLFSGINRLMAAKVSKQEVVEGDVDEMELPVLAAIECIAKGHGNVSHWNEIAHAINQSWVLCTEGGVGEEAKPYLLVAQDAMKRVAKRYHDTGRFGFDELGLEAVRRVVEIWSTQLTMCTLGEVHAASEVADKHFWKTPETA</sequence>
<dbReference type="AlphaFoldDB" id="A0A7Y0A1U9"/>
<name>A0A7Y0A1U9_9BURK</name>
<dbReference type="EMBL" id="JABBFZ010000027">
    <property type="protein sequence ID" value="NML34919.1"/>
    <property type="molecule type" value="Genomic_DNA"/>
</dbReference>
<gene>
    <name evidence="1" type="ORF">HHL14_29355</name>
</gene>
<dbReference type="Proteomes" id="UP000583127">
    <property type="component" value="Unassembled WGS sequence"/>
</dbReference>
<protein>
    <submittedName>
        <fullName evidence="1">Uncharacterized protein</fullName>
    </submittedName>
</protein>
<evidence type="ECO:0000313" key="1">
    <source>
        <dbReference type="EMBL" id="NML34919.1"/>
    </source>
</evidence>
<dbReference type="RefSeq" id="WP_169501106.1">
    <property type="nucleotide sequence ID" value="NZ_JABBFZ010000027.1"/>
</dbReference>